<accession>C6R9N5</accession>
<proteinExistence type="predicted"/>
<evidence type="ECO:0000313" key="1">
    <source>
        <dbReference type="EMBL" id="EET77392.1"/>
    </source>
</evidence>
<evidence type="ECO:0000313" key="2">
    <source>
        <dbReference type="Proteomes" id="UP000004384"/>
    </source>
</evidence>
<reference evidence="1 2" key="1">
    <citation type="submission" date="2009-06" db="EMBL/GenBank/DDBJ databases">
        <authorList>
            <person name="Dodson R."/>
            <person name="Sebastian Y."/>
            <person name="Madupu R."/>
            <person name="Durkin A.S."/>
            <person name="Torralba M."/>
            <person name="Methe B."/>
            <person name="Sutton G.G."/>
            <person name="Strausberg R.L."/>
            <person name="Nelson K.E."/>
        </authorList>
    </citation>
    <scope>NUCLEOTIDE SEQUENCE [LARGE SCALE GENOMIC DNA]</scope>
    <source>
        <strain evidence="1 2">SK141</strain>
    </source>
</reference>
<dbReference type="RefSeq" id="WP_005328217.1">
    <property type="nucleotide sequence ID" value="NZ_ACVP01000020.1"/>
</dbReference>
<gene>
    <name evidence="1" type="ORF">CORTU0001_0602</name>
</gene>
<evidence type="ECO:0008006" key="3">
    <source>
        <dbReference type="Google" id="ProtNLM"/>
    </source>
</evidence>
<name>C6R9N5_9CORY</name>
<comment type="caution">
    <text evidence="1">The sequence shown here is derived from an EMBL/GenBank/DDBJ whole genome shotgun (WGS) entry which is preliminary data.</text>
</comment>
<sequence>MTVRPYPFGFLVSDKPIADQEIVLRHFKKMDAWNDLEVYVQPDEPVQLITGSDANILWFGHAAFVGDDEAQKPFIDAAYEAVSSSWQAFHEFLDLVVGRWAALIVKDGEVSVYNDTLASQPVYIARDESILFASHLPLLHRELNARTGQVEELINLGQYKLWDQTEDSRISALPPNFFFEFAQKKLKRFYPHKAFAAHSLPFEEAINTSIQLAIRSVEHWNGLNYKVYCALTAGMDTRVCAASALAANADFSFVTYGSNEPPTPEDGNTKKSYKQDVQVSSDIAEAFNKQHTVLAMEDVKDFPLSAKEKEILRENTVGKHALNFQGLYENSLGTQPAICFVGTGLESFKDYFSQSRRPSTEFENFSRIVKSLGGFSKDGNQTNFTIDTARELWETFDVQSVEKYGYPVANALYQELRAGRFQSEAINCQATAFLPINPVAIRKIFELAQAPSFYDRKNAIFAKSFIRGAFPPLTTFPVNGQEFSIEWSTHVDGGKVYSRTAEGLPAEQERQDIPDLIQLRSENLHEGGEQFFRKPFKSEMGSIRITFSNHYNIGRDAKSVVIFIRVNGEDLYTLPIGRRNDPCTVSIDGLIQGDEIDLGIRSTRANGPAWKNVSLLKLTEWQECRSDALPPQLLVASTRNFSLPNPD</sequence>
<dbReference type="EMBL" id="ACVP01000020">
    <property type="protein sequence ID" value="EET77392.1"/>
    <property type="molecule type" value="Genomic_DNA"/>
</dbReference>
<dbReference type="AlphaFoldDB" id="C6R9N5"/>
<organism evidence="1 2">
    <name type="scientific">Corynebacterium tuberculostearicum SK141</name>
    <dbReference type="NCBI Taxonomy" id="553206"/>
    <lineage>
        <taxon>Bacteria</taxon>
        <taxon>Bacillati</taxon>
        <taxon>Actinomycetota</taxon>
        <taxon>Actinomycetes</taxon>
        <taxon>Mycobacteriales</taxon>
        <taxon>Corynebacteriaceae</taxon>
        <taxon>Corynebacterium</taxon>
    </lineage>
</organism>
<protein>
    <recommendedName>
        <fullName evidence="3">Asparagine synthetase domain-containing protein</fullName>
    </recommendedName>
</protein>
<dbReference type="Proteomes" id="UP000004384">
    <property type="component" value="Unassembled WGS sequence"/>
</dbReference>